<evidence type="ECO:0000313" key="2">
    <source>
        <dbReference type="EMBL" id="EDX76329.1"/>
    </source>
</evidence>
<dbReference type="Gene3D" id="1.25.40.10">
    <property type="entry name" value="Tetratricopeptide repeat domain"/>
    <property type="match status" value="3"/>
</dbReference>
<dbReference type="InterPro" id="IPR024983">
    <property type="entry name" value="CHAT_dom"/>
</dbReference>
<accession>B4VNL5</accession>
<gene>
    <name evidence="2" type="ORF">MC7420_4585</name>
</gene>
<sequence length="935" mass="103056">MGKFTPFLNRAIAQVCSQRFSAYGTQVPTKNGAIASRFIVSASALMALKCLLRTRTARSLLLALVGLSLSLGIHIVPQVRAELPVATDNLALVQVGKNHYNAGQFAAGIQVLQQAAQGYAETGNPLQQAQVLSLLSLTYQKLGQWQAAEQTIQTSLSLLDTVPQVNPIVRAQVLNAQGRLQLATGNAEAALATWEEAETFYQQADDPVGAIGSQINQAEAMQSLGFYRRTAQLYLRLEQALFALDDSPVKAAGLQNFGNLLRQGGDLEKSQDMLTQSLALTRTLALSEKESQILLSLANTERTLAQRAQVFQEPAAKDYTQAALTYYQQAAMKSTIPITRIQAQLNQLSLVIETESLSPDQGLLSSIAAGLSDLSASRASVYAHVNFAESLLKMSDLMVQKQSSDDIVAILNTAIQQAERLADQRAISYSLGTLGKFYEKTQDWTNAKTVTEKALLIAQQMNAPDIAYQWQWQMGRLLQAQSQDNSQNLPVNPDAITYYTQAVKTLNNLRGDLVALNPEIQFSFREAVEPVYRQFVDLLLGSPTPSKANLSQARNIMEALQLAELDNFFRDACAAPAAVDIDNVDPQAAIVYPIILPNHLDVILKLPGQDNLRHYAHQGISEAQVDQAVEQLREDLTKRSTSISQIKQDAAQLYDWLIRPFEADLDPANSDNPTVKTLVFVLDGSLRNIPPSTLYDGEKYLIERYAVALTPGLQLLEPKPLSRENFRGLIAGTTNAPSFEQEGFSTLDNVANELAGIQQQITLNQILENQDFVKENIRNQINMASFNLVHIATHGKFSSNPQQTFLLDWSGRINVQDLDSLLRTNEPNHTSAIELLVLSACETATGDKRAALGLAGIAVRAGARSTLATLWQVNDASTAEFMQRFYQQLKEPQLSKAEALRQTQIAFLTEYPDNPDKDYLRPYHWAPFILIGNWL</sequence>
<proteinExistence type="predicted"/>
<protein>
    <submittedName>
        <fullName evidence="2">Tetratricopeptide repeat domain protein</fullName>
    </submittedName>
</protein>
<keyword evidence="3" id="KW-1185">Reference proteome</keyword>
<dbReference type="eggNOG" id="COG4995">
    <property type="taxonomic scope" value="Bacteria"/>
</dbReference>
<dbReference type="SUPFAM" id="SSF48452">
    <property type="entry name" value="TPR-like"/>
    <property type="match status" value="3"/>
</dbReference>
<dbReference type="RefSeq" id="WP_006100063.1">
    <property type="nucleotide sequence ID" value="NZ_DS989846.1"/>
</dbReference>
<name>B4VNL5_9CYAN</name>
<dbReference type="AlphaFoldDB" id="B4VNL5"/>
<dbReference type="PANTHER" id="PTHR10098">
    <property type="entry name" value="RAPSYN-RELATED"/>
    <property type="match status" value="1"/>
</dbReference>
<dbReference type="SMART" id="SM00028">
    <property type="entry name" value="TPR"/>
    <property type="match status" value="4"/>
</dbReference>
<feature type="domain" description="CHAT" evidence="1">
    <location>
        <begin position="649"/>
        <end position="933"/>
    </location>
</feature>
<dbReference type="eggNOG" id="COG0457">
    <property type="taxonomic scope" value="Bacteria"/>
</dbReference>
<evidence type="ECO:0000313" key="3">
    <source>
        <dbReference type="Proteomes" id="UP000003835"/>
    </source>
</evidence>
<dbReference type="Pfam" id="PF12770">
    <property type="entry name" value="CHAT"/>
    <property type="match status" value="1"/>
</dbReference>
<dbReference type="STRING" id="118168.MC7420_4585"/>
<organism evidence="2 3">
    <name type="scientific">Coleofasciculus chthonoplastes PCC 7420</name>
    <dbReference type="NCBI Taxonomy" id="118168"/>
    <lineage>
        <taxon>Bacteria</taxon>
        <taxon>Bacillati</taxon>
        <taxon>Cyanobacteriota</taxon>
        <taxon>Cyanophyceae</taxon>
        <taxon>Coleofasciculales</taxon>
        <taxon>Coleofasciculaceae</taxon>
        <taxon>Coleofasciculus</taxon>
    </lineage>
</organism>
<dbReference type="Proteomes" id="UP000003835">
    <property type="component" value="Unassembled WGS sequence"/>
</dbReference>
<reference evidence="2 3" key="1">
    <citation type="submission" date="2008-07" db="EMBL/GenBank/DDBJ databases">
        <authorList>
            <person name="Tandeau de Marsac N."/>
            <person name="Ferriera S."/>
            <person name="Johnson J."/>
            <person name="Kravitz S."/>
            <person name="Beeson K."/>
            <person name="Sutton G."/>
            <person name="Rogers Y.-H."/>
            <person name="Friedman R."/>
            <person name="Frazier M."/>
            <person name="Venter J.C."/>
        </authorList>
    </citation>
    <scope>NUCLEOTIDE SEQUENCE [LARGE SCALE GENOMIC DNA]</scope>
    <source>
        <strain evidence="2 3">PCC 7420</strain>
    </source>
</reference>
<dbReference type="InterPro" id="IPR011990">
    <property type="entry name" value="TPR-like_helical_dom_sf"/>
</dbReference>
<evidence type="ECO:0000259" key="1">
    <source>
        <dbReference type="Pfam" id="PF12770"/>
    </source>
</evidence>
<dbReference type="InterPro" id="IPR019734">
    <property type="entry name" value="TPR_rpt"/>
</dbReference>
<dbReference type="EMBL" id="DS989846">
    <property type="protein sequence ID" value="EDX76329.1"/>
    <property type="molecule type" value="Genomic_DNA"/>
</dbReference>
<dbReference type="HOGENOM" id="CLU_002404_0_0_3"/>
<dbReference type="PANTHER" id="PTHR10098:SF112">
    <property type="entry name" value="SLR0380 PROTEIN"/>
    <property type="match status" value="1"/>
</dbReference>